<dbReference type="RefSeq" id="WP_268574315.1">
    <property type="nucleotide sequence ID" value="NZ_JAMDMM010000041.1"/>
</dbReference>
<protein>
    <submittedName>
        <fullName evidence="1">Uncharacterized protein</fullName>
    </submittedName>
</protein>
<comment type="caution">
    <text evidence="1">The sequence shown here is derived from an EMBL/GenBank/DDBJ whole genome shotgun (WGS) entry which is preliminary data.</text>
</comment>
<dbReference type="EMBL" id="JAMDMM010000041">
    <property type="protein sequence ID" value="MCY9609711.1"/>
    <property type="molecule type" value="Genomic_DNA"/>
</dbReference>
<gene>
    <name evidence="1" type="ORF">M5W83_21400</name>
</gene>
<evidence type="ECO:0000313" key="1">
    <source>
        <dbReference type="EMBL" id="MCY9609711.1"/>
    </source>
</evidence>
<dbReference type="Proteomes" id="UP001209276">
    <property type="component" value="Unassembled WGS sequence"/>
</dbReference>
<organism evidence="1 2">
    <name type="scientific">Paenibacillus thiaminolyticus</name>
    <name type="common">Bacillus thiaminolyticus</name>
    <dbReference type="NCBI Taxonomy" id="49283"/>
    <lineage>
        <taxon>Bacteria</taxon>
        <taxon>Bacillati</taxon>
        <taxon>Bacillota</taxon>
        <taxon>Bacilli</taxon>
        <taxon>Bacillales</taxon>
        <taxon>Paenibacillaceae</taxon>
        <taxon>Paenibacillus</taxon>
    </lineage>
</organism>
<proteinExistence type="predicted"/>
<evidence type="ECO:0000313" key="2">
    <source>
        <dbReference type="Proteomes" id="UP001209276"/>
    </source>
</evidence>
<accession>A0ABT4G0V4</accession>
<reference evidence="1 2" key="1">
    <citation type="submission" date="2022-05" db="EMBL/GenBank/DDBJ databases">
        <title>Genome Sequencing of Bee-Associated Microbes.</title>
        <authorList>
            <person name="Dunlap C."/>
        </authorList>
    </citation>
    <scope>NUCLEOTIDE SEQUENCE [LARGE SCALE GENOMIC DNA]</scope>
    <source>
        <strain evidence="1 2">NRRL B-14613</strain>
    </source>
</reference>
<feature type="non-terminal residue" evidence="1">
    <location>
        <position position="1"/>
    </location>
</feature>
<name>A0ABT4G0V4_PANTH</name>
<keyword evidence="2" id="KW-1185">Reference proteome</keyword>
<sequence length="66" mass="7320">TFCRWFFYVHSHSSRGEAESPDGAEAMQGNAVTGRTVILEASSLPGTERVEDELLHTYSILCCLSR</sequence>